<keyword evidence="2" id="KW-1185">Reference proteome</keyword>
<evidence type="ECO:0000313" key="2">
    <source>
        <dbReference type="Proteomes" id="UP001056778"/>
    </source>
</evidence>
<comment type="caution">
    <text evidence="1">The sequence shown here is derived from an EMBL/GenBank/DDBJ whole genome shotgun (WGS) entry which is preliminary data.</text>
</comment>
<protein>
    <submittedName>
        <fullName evidence="1">Riddle</fullName>
    </submittedName>
</protein>
<dbReference type="EMBL" id="CM043018">
    <property type="protein sequence ID" value="KAI4463450.1"/>
    <property type="molecule type" value="Genomic_DNA"/>
</dbReference>
<accession>A0ACB9T9T9</accession>
<proteinExistence type="predicted"/>
<sequence length="2115" mass="240314">MFVAIALLMICALASGCKPNETTISRNRCDPVCYSAKQLCAPKDSPQKCFCKRGYKRLAHDFAAPCVLPKGCIKCGKNQEYKMCGSACPEYCGKPAGTECGCPPNQTTISRTRCDPVCYSSKRLCAPKDSPQKCFCKRGYKRLAHDFAAPCVLPKDCIKCGKNQEYKMCGSACPEYCGKPAGTECKLPCVRGCFCKDGYILKAERSNESCGPHETKFRIKRCDRVCNSDKQLCAPKDSKQKCFCKLGFQRLTNDFAAACVRSKDCVKCDENQEYKVCGPLCPEHCGKPDDTKCEEKCVKGCFSICGPNQEYNMCVDVCPLTCDNYENPPECSFGKVCLPGCKCQKGYVRLNDACVPIAECPNNRWPILCAANRTYQYRGIHVKTCDNVDLYPSDPGCYCRKGYFLDRTTGECVLRVKCPNEYNCFENEELSDCRPAWLPTCAFPHLGPCYPIIPTLCEKGCVCKKGFVWDSDSGSCVKLQKCSVVCGPNQEYDMCLDVCPLTCENYQNPPHCSPGIVCNEGCKCKEGYVLLNGVCVPIKECPSNVWPIPCTMNSTFQYKGIHVKTCDNVDLYPSDPGCYCRKGYFWDRNSGTCVLKVDCPIEYNCFDNEELSDCKPTWQPTCALPHLGTCFPIVPTVCEKACVCKDGYVWDSESGFCVVPRKCSGLLCPLNEEWSSCVPPCTPTCNNPIPSICPYQLCKEGCECKPGFIRETENGGCVLPTDCPSKKCSGPHEIYQDCGSSCPLTCGEPLRPCPKICVQGCFCQEGFLRAHKGGKCIPLSQYESDQKNGSQRDGGKTRKNRSKLLANMIMKAKEKIRNNSSSSNNQTTTGGSVTCLYDIRNKSGTSQSSKSKACVDSDSHFDGNIQSQPNFQEIDGIPCTSKDSSGFKLAKEIAVPSNEPPPQQNLQERGMKCDLKNIVKVLDQTALIDSTSALKRCTSMAYVSGAVKEMLDFKQRLENSESHLLDIVKKYVKDNTLEKELTDIITNHVTLQIKAERHAQNLTNDMWVQQAQFYKSQEKMFNESLKEIMNHNKKLQDENDALTRKNEKLYIKIALSHEESNCLHEEGNIHIIEHLSKNNERLRHRNIQLVQKSRLLEKALEGNKEEVGEAEKQLQHCLREIQNHKRTIQTMTLDKELETAVLQHKIEANDKLFQNAIQQGESIIEEISTIKQNLPSVFSEVNWRDLQRSGNILQDIFMACKLYIKEMASYIAHVQNNISCLEEDNQRNTNECLKLREALDVATVEVNNSIKQSEIYGSYAQEKEAYIAKINILQKEFDRYKQVVESKTQAALGERAKMIKMIEGLELLKIKIGEKDEELRKTQHSNETLKHQIHGLNRVLQASGAGEVAKELVTTQERLSSLQSLYHQTVSEKNCLVEKMSSYSSILSNNEVVFKNKIADLENETKTLNDEKCKLKEEIATQKATLNALQAERKRHLEEKTFLKTVYDKVKSGVTKTEELESTIQVMNKETSRLTVIAEYNKQLGDKLQAEIRDRDAIINELQQNIQKLSEMQKMSIKEKAALCEELTEVCSFKDILSNKLEDEISKNAKINESRKVLETNAVRQLESLRSFHNVERNAVKKLLTDFNDVLTQRNKLQTIQKEHEMHITRLEDHLKQGKEEIKILNTTKLQNEKKISSLDDSLRETQEKLVQANLEMEKWITKEGLLREDNEKLQQSVAHLKQNLQNMQSTVDGSKSMEVDLTLQLKKRNAKMDKIKEELNGLIILILKNDTTQTANLQQNKLRTTEAELERCTQNTKNLEKEYHAKVVECENLSTCLKTKETEYTALKLEKDRLEKTVEIVNNDKENLSVKLMKILSERESLRIHSLAIQEKITEKEKLYNSSFEELSRINEEQVTVLKNQIEYFKSELMPLKEKLVTEKKFYAQLEESHKDLAAKLLKSVHMLIDEKLARQSAETKISQLTQELIRRETEQVGSEQKLCIYSEKIQESSNKIQELQQQIKTLESETKGINLKYQNQLDEYDKLMVKFANIEALYKEQQSKAVASTTSFENEDRIMSLKCEIDENHSYVMKLQNDIFKLQQDKTTLEFQTTELELRLNDTEKRCQLEEDLKNTFQAANRRTLAAILEMKEQGSISRCLCDRLLDVAKCDDLPIN</sequence>
<reference evidence="1" key="1">
    <citation type="submission" date="2022-04" db="EMBL/GenBank/DDBJ databases">
        <title>Chromosome-scale genome assembly of Holotrichia oblita Faldermann.</title>
        <authorList>
            <person name="Rongchong L."/>
        </authorList>
    </citation>
    <scope>NUCLEOTIDE SEQUENCE</scope>
    <source>
        <strain evidence="1">81SQS9</strain>
    </source>
</reference>
<name>A0ACB9T9T9_HOLOL</name>
<organism evidence="1 2">
    <name type="scientific">Holotrichia oblita</name>
    <name type="common">Chafer beetle</name>
    <dbReference type="NCBI Taxonomy" id="644536"/>
    <lineage>
        <taxon>Eukaryota</taxon>
        <taxon>Metazoa</taxon>
        <taxon>Ecdysozoa</taxon>
        <taxon>Arthropoda</taxon>
        <taxon>Hexapoda</taxon>
        <taxon>Insecta</taxon>
        <taxon>Pterygota</taxon>
        <taxon>Neoptera</taxon>
        <taxon>Endopterygota</taxon>
        <taxon>Coleoptera</taxon>
        <taxon>Polyphaga</taxon>
        <taxon>Scarabaeiformia</taxon>
        <taxon>Scarabaeidae</taxon>
        <taxon>Melolonthinae</taxon>
        <taxon>Holotrichia</taxon>
    </lineage>
</organism>
<dbReference type="Proteomes" id="UP001056778">
    <property type="component" value="Chromosome 4"/>
</dbReference>
<gene>
    <name evidence="1" type="ORF">MML48_4g00018648</name>
</gene>
<evidence type="ECO:0000313" key="1">
    <source>
        <dbReference type="EMBL" id="KAI4463450.1"/>
    </source>
</evidence>